<feature type="chain" id="PRO_5012464232" evidence="8">
    <location>
        <begin position="20"/>
        <end position="304"/>
    </location>
</feature>
<keyword evidence="8" id="KW-0732">Signal</keyword>
<organism evidence="10 11">
    <name type="scientific">Pseudobacteriovorax antillogorgiicola</name>
    <dbReference type="NCBI Taxonomy" id="1513793"/>
    <lineage>
        <taxon>Bacteria</taxon>
        <taxon>Pseudomonadati</taxon>
        <taxon>Bdellovibrionota</taxon>
        <taxon>Oligoflexia</taxon>
        <taxon>Oligoflexales</taxon>
        <taxon>Pseudobacteriovoracaceae</taxon>
        <taxon>Pseudobacteriovorax</taxon>
    </lineage>
</organism>
<dbReference type="PROSITE" id="PS52035">
    <property type="entry name" value="PEPTIDASE_M14"/>
    <property type="match status" value="1"/>
</dbReference>
<evidence type="ECO:0000256" key="6">
    <source>
        <dbReference type="ARBA" id="ARBA00023049"/>
    </source>
</evidence>
<dbReference type="AlphaFoldDB" id="A0A1Y6B4U4"/>
<keyword evidence="5" id="KW-0862">Zinc</keyword>
<evidence type="ECO:0000256" key="4">
    <source>
        <dbReference type="ARBA" id="ARBA00022801"/>
    </source>
</evidence>
<reference evidence="11" key="1">
    <citation type="submission" date="2017-04" db="EMBL/GenBank/DDBJ databases">
        <authorList>
            <person name="Varghese N."/>
            <person name="Submissions S."/>
        </authorList>
    </citation>
    <scope>NUCLEOTIDE SEQUENCE [LARGE SCALE GENOMIC DNA]</scope>
    <source>
        <strain evidence="11">RKEM611</strain>
    </source>
</reference>
<name>A0A1Y6B4U4_9BACT</name>
<feature type="active site" description="Proton donor/acceptor" evidence="7">
    <location>
        <position position="240"/>
    </location>
</feature>
<keyword evidence="6" id="KW-0482">Metalloprotease</keyword>
<proteinExistence type="inferred from homology"/>
<dbReference type="CDD" id="cd00596">
    <property type="entry name" value="Peptidase_M14_like"/>
    <property type="match status" value="1"/>
</dbReference>
<dbReference type="InterPro" id="IPR000834">
    <property type="entry name" value="Peptidase_M14"/>
</dbReference>
<protein>
    <submittedName>
        <fullName evidence="10">Zinc carboxypeptidase</fullName>
    </submittedName>
</protein>
<gene>
    <name evidence="10" type="ORF">SAMN06296036_10158</name>
</gene>
<dbReference type="SUPFAM" id="SSF53187">
    <property type="entry name" value="Zn-dependent exopeptidases"/>
    <property type="match status" value="1"/>
</dbReference>
<dbReference type="SMART" id="SM00631">
    <property type="entry name" value="Zn_pept"/>
    <property type="match status" value="1"/>
</dbReference>
<feature type="domain" description="Peptidase M14" evidence="9">
    <location>
        <begin position="1"/>
        <end position="266"/>
    </location>
</feature>
<keyword evidence="11" id="KW-1185">Reference proteome</keyword>
<evidence type="ECO:0000313" key="10">
    <source>
        <dbReference type="EMBL" id="SME87892.1"/>
    </source>
</evidence>
<dbReference type="RefSeq" id="WP_159455046.1">
    <property type="nucleotide sequence ID" value="NZ_FWZT01000001.1"/>
</dbReference>
<dbReference type="GO" id="GO:0006508">
    <property type="term" value="P:proteolysis"/>
    <property type="evidence" value="ECO:0007669"/>
    <property type="project" value="UniProtKB-KW"/>
</dbReference>
<dbReference type="PANTHER" id="PTHR11705">
    <property type="entry name" value="PROTEASE FAMILY M14 CARBOXYPEPTIDASE A,B"/>
    <property type="match status" value="1"/>
</dbReference>
<dbReference type="PANTHER" id="PTHR11705:SF143">
    <property type="entry name" value="SLL0236 PROTEIN"/>
    <property type="match status" value="1"/>
</dbReference>
<evidence type="ECO:0000256" key="3">
    <source>
        <dbReference type="ARBA" id="ARBA00022670"/>
    </source>
</evidence>
<dbReference type="Gene3D" id="3.40.630.10">
    <property type="entry name" value="Zn peptidases"/>
    <property type="match status" value="1"/>
</dbReference>
<sequence>MNRLLAFTLLILPIASALSQTRVTIKQSTVSELTGKQSKSVQGRNIDVFTAKIPGNERTPYRFFLQAGLHGNESLTTDFVHWLIGRLRSGVSPLSKLPAGSEIDLIPEANPDSSKRYRNNANNVNLNRNFSILWGVSKEPMGDKPFSEPETQAIKRLFGKRKYISAIDIHGYLNWVILPSDIGKSVKQSPLNYDRWSSAAETHSEELPGYFLKKAGELGDGGAFEDWAYWDQNVYALCLEMRYPFRHFRYRHHQNFDSFASYETYIFKMFETSIKLQPNPLQYAFDVIPSDPWSNVSPTEIPAH</sequence>
<evidence type="ECO:0000256" key="5">
    <source>
        <dbReference type="ARBA" id="ARBA00022833"/>
    </source>
</evidence>
<keyword evidence="4" id="KW-0378">Hydrolase</keyword>
<feature type="signal peptide" evidence="8">
    <location>
        <begin position="1"/>
        <end position="19"/>
    </location>
</feature>
<evidence type="ECO:0000256" key="1">
    <source>
        <dbReference type="ARBA" id="ARBA00001947"/>
    </source>
</evidence>
<evidence type="ECO:0000256" key="7">
    <source>
        <dbReference type="PROSITE-ProRule" id="PRU01379"/>
    </source>
</evidence>
<dbReference type="GO" id="GO:0005615">
    <property type="term" value="C:extracellular space"/>
    <property type="evidence" value="ECO:0007669"/>
    <property type="project" value="TreeGrafter"/>
</dbReference>
<dbReference type="Pfam" id="PF00246">
    <property type="entry name" value="Peptidase_M14"/>
    <property type="match status" value="1"/>
</dbReference>
<accession>A0A1Y6B4U4</accession>
<keyword evidence="10" id="KW-0121">Carboxypeptidase</keyword>
<dbReference type="GO" id="GO:0004181">
    <property type="term" value="F:metallocarboxypeptidase activity"/>
    <property type="evidence" value="ECO:0007669"/>
    <property type="project" value="InterPro"/>
</dbReference>
<comment type="similarity">
    <text evidence="2 7">Belongs to the peptidase M14 family.</text>
</comment>
<dbReference type="Proteomes" id="UP000192907">
    <property type="component" value="Unassembled WGS sequence"/>
</dbReference>
<dbReference type="STRING" id="1513793.SAMN06296036_10158"/>
<evidence type="ECO:0000256" key="8">
    <source>
        <dbReference type="SAM" id="SignalP"/>
    </source>
</evidence>
<evidence type="ECO:0000313" key="11">
    <source>
        <dbReference type="Proteomes" id="UP000192907"/>
    </source>
</evidence>
<evidence type="ECO:0000259" key="9">
    <source>
        <dbReference type="PROSITE" id="PS52035"/>
    </source>
</evidence>
<dbReference type="GO" id="GO:0008270">
    <property type="term" value="F:zinc ion binding"/>
    <property type="evidence" value="ECO:0007669"/>
    <property type="project" value="InterPro"/>
</dbReference>
<comment type="cofactor">
    <cofactor evidence="1">
        <name>Zn(2+)</name>
        <dbReference type="ChEBI" id="CHEBI:29105"/>
    </cofactor>
</comment>
<evidence type="ECO:0000256" key="2">
    <source>
        <dbReference type="ARBA" id="ARBA00005988"/>
    </source>
</evidence>
<keyword evidence="3" id="KW-0645">Protease</keyword>
<dbReference type="EMBL" id="FWZT01000001">
    <property type="protein sequence ID" value="SME87892.1"/>
    <property type="molecule type" value="Genomic_DNA"/>
</dbReference>